<dbReference type="Pfam" id="PF00515">
    <property type="entry name" value="TPR_1"/>
    <property type="match status" value="2"/>
</dbReference>
<feature type="region of interest" description="Disordered" evidence="4">
    <location>
        <begin position="229"/>
        <end position="252"/>
    </location>
</feature>
<keyword evidence="2 3" id="KW-0802">TPR repeat</keyword>
<dbReference type="EMBL" id="MZXW01000035">
    <property type="protein sequence ID" value="RXT41887.1"/>
    <property type="molecule type" value="Genomic_DNA"/>
</dbReference>
<dbReference type="InterPro" id="IPR011990">
    <property type="entry name" value="TPR-like_helical_dom_sf"/>
</dbReference>
<feature type="repeat" description="TPR" evidence="3">
    <location>
        <begin position="168"/>
        <end position="201"/>
    </location>
</feature>
<keyword evidence="5" id="KW-0732">Signal</keyword>
<keyword evidence="7" id="KW-1185">Reference proteome</keyword>
<feature type="repeat" description="TPR" evidence="3">
    <location>
        <begin position="129"/>
        <end position="162"/>
    </location>
</feature>
<dbReference type="Pfam" id="PF13181">
    <property type="entry name" value="TPR_8"/>
    <property type="match status" value="1"/>
</dbReference>
<dbReference type="GO" id="GO:0009279">
    <property type="term" value="C:cell outer membrane"/>
    <property type="evidence" value="ECO:0007669"/>
    <property type="project" value="TreeGrafter"/>
</dbReference>
<feature type="chain" id="PRO_5020492300" evidence="5">
    <location>
        <begin position="28"/>
        <end position="252"/>
    </location>
</feature>
<feature type="repeat" description="TPR" evidence="3">
    <location>
        <begin position="61"/>
        <end position="94"/>
    </location>
</feature>
<dbReference type="Pfam" id="PF13414">
    <property type="entry name" value="TPR_11"/>
    <property type="match status" value="1"/>
</dbReference>
<dbReference type="SUPFAM" id="SSF48452">
    <property type="entry name" value="TPR-like"/>
    <property type="match status" value="1"/>
</dbReference>
<name>A0A4Q1UXL6_9BRAD</name>
<accession>A0A4Q1UXL6</accession>
<dbReference type="InterPro" id="IPR050498">
    <property type="entry name" value="Ycf3"/>
</dbReference>
<dbReference type="GO" id="GO:0046813">
    <property type="term" value="P:receptor-mediated virion attachment to host cell"/>
    <property type="evidence" value="ECO:0007669"/>
    <property type="project" value="TreeGrafter"/>
</dbReference>
<evidence type="ECO:0000313" key="6">
    <source>
        <dbReference type="EMBL" id="RXT41887.1"/>
    </source>
</evidence>
<evidence type="ECO:0000313" key="7">
    <source>
        <dbReference type="Proteomes" id="UP000290819"/>
    </source>
</evidence>
<dbReference type="InterPro" id="IPR019734">
    <property type="entry name" value="TPR_rpt"/>
</dbReference>
<evidence type="ECO:0000256" key="2">
    <source>
        <dbReference type="ARBA" id="ARBA00022803"/>
    </source>
</evidence>
<dbReference type="Proteomes" id="UP000290819">
    <property type="component" value="Unassembled WGS sequence"/>
</dbReference>
<evidence type="ECO:0000256" key="4">
    <source>
        <dbReference type="SAM" id="MobiDB-lite"/>
    </source>
</evidence>
<evidence type="ECO:0000256" key="3">
    <source>
        <dbReference type="PROSITE-ProRule" id="PRU00339"/>
    </source>
</evidence>
<comment type="caution">
    <text evidence="6">The sequence shown here is derived from an EMBL/GenBank/DDBJ whole genome shotgun (WGS) entry which is preliminary data.</text>
</comment>
<dbReference type="RefSeq" id="WP_129273191.1">
    <property type="nucleotide sequence ID" value="NZ_MZXW01000035.1"/>
</dbReference>
<sequence length="252" mass="27468">MQMSSSVKWLFSGLAVAALAGLLMVPAADDSDICAKRSGDRAIAACTRDINSGRWHGRDLAISYNNRGAAYYQEGDPDRAIADYSEAIRLDPQYAPAYNNRGITYRQKGDLDRDIADQNEAIRLNPKFASAYTNRGAAYNAKGASDRAIEDYTEAIRLDPATIAGGAALPYAHRGNAYFDQGDLDRALADYSEAIRLDPKSAPAHFNRAATWEAKHDLQKALVDYDTASKLDPQDPHAPEAIGRVKKALSTK</sequence>
<protein>
    <submittedName>
        <fullName evidence="6">Uncharacterized protein</fullName>
    </submittedName>
</protein>
<dbReference type="AlphaFoldDB" id="A0A4Q1UXL6"/>
<dbReference type="PANTHER" id="PTHR44858">
    <property type="entry name" value="TETRATRICOPEPTIDE REPEAT PROTEIN 6"/>
    <property type="match status" value="1"/>
</dbReference>
<feature type="compositionally biased region" description="Basic and acidic residues" evidence="4">
    <location>
        <begin position="229"/>
        <end position="238"/>
    </location>
</feature>
<feature type="repeat" description="TPR" evidence="3">
    <location>
        <begin position="202"/>
        <end position="235"/>
    </location>
</feature>
<dbReference type="OrthoDB" id="9813074at2"/>
<dbReference type="SMART" id="SM00028">
    <property type="entry name" value="TPR"/>
    <property type="match status" value="5"/>
</dbReference>
<evidence type="ECO:0000256" key="1">
    <source>
        <dbReference type="ARBA" id="ARBA00022737"/>
    </source>
</evidence>
<organism evidence="6 7">
    <name type="scientific">Bradyrhizobium betae</name>
    <dbReference type="NCBI Taxonomy" id="244734"/>
    <lineage>
        <taxon>Bacteria</taxon>
        <taxon>Pseudomonadati</taxon>
        <taxon>Pseudomonadota</taxon>
        <taxon>Alphaproteobacteria</taxon>
        <taxon>Hyphomicrobiales</taxon>
        <taxon>Nitrobacteraceae</taxon>
        <taxon>Bradyrhizobium</taxon>
    </lineage>
</organism>
<dbReference type="PROSITE" id="PS50005">
    <property type="entry name" value="TPR"/>
    <property type="match status" value="5"/>
</dbReference>
<evidence type="ECO:0000256" key="5">
    <source>
        <dbReference type="SAM" id="SignalP"/>
    </source>
</evidence>
<dbReference type="PANTHER" id="PTHR44858:SF1">
    <property type="entry name" value="UDP-N-ACETYLGLUCOSAMINE--PEPTIDE N-ACETYLGLUCOSAMINYLTRANSFERASE SPINDLY-RELATED"/>
    <property type="match status" value="1"/>
</dbReference>
<feature type="signal peptide" evidence="5">
    <location>
        <begin position="1"/>
        <end position="27"/>
    </location>
</feature>
<gene>
    <name evidence="6" type="ORF">B5V03_25585</name>
</gene>
<proteinExistence type="predicted"/>
<reference evidence="6 7" key="1">
    <citation type="submission" date="2017-03" db="EMBL/GenBank/DDBJ databases">
        <authorList>
            <person name="Safronova V.I."/>
            <person name="Sazanova A.L."/>
            <person name="Chirak E.R."/>
        </authorList>
    </citation>
    <scope>NUCLEOTIDE SEQUENCE [LARGE SCALE GENOMIC DNA]</scope>
    <source>
        <strain evidence="6 7">Opo-243</strain>
    </source>
</reference>
<feature type="repeat" description="TPR" evidence="3">
    <location>
        <begin position="95"/>
        <end position="128"/>
    </location>
</feature>
<keyword evidence="1" id="KW-0677">Repeat</keyword>
<dbReference type="Gene3D" id="1.25.40.10">
    <property type="entry name" value="Tetratricopeptide repeat domain"/>
    <property type="match status" value="3"/>
</dbReference>
<dbReference type="PROSITE" id="PS50293">
    <property type="entry name" value="TPR_REGION"/>
    <property type="match status" value="3"/>
</dbReference>